<dbReference type="Pfam" id="PF02884">
    <property type="entry name" value="Lyase_8_C"/>
    <property type="match status" value="1"/>
</dbReference>
<feature type="active site" evidence="7">
    <location>
        <position position="287"/>
    </location>
</feature>
<protein>
    <submittedName>
        <fullName evidence="12">Polysaccharide lyase family 8, super-sandwich domain protein</fullName>
        <ecNumber evidence="12">4.2.2.5</ecNumber>
    </submittedName>
</protein>
<accession>C2G559</accession>
<evidence type="ECO:0000256" key="4">
    <source>
        <dbReference type="ARBA" id="ARBA00022729"/>
    </source>
</evidence>
<keyword evidence="6 12" id="KW-0456">Lyase</keyword>
<evidence type="ECO:0000256" key="7">
    <source>
        <dbReference type="PIRSR" id="PIRSR638970-1"/>
    </source>
</evidence>
<comment type="cofactor">
    <cofactor evidence="1">
        <name>Ca(2+)</name>
        <dbReference type="ChEBI" id="CHEBI:29108"/>
    </cofactor>
</comment>
<comment type="subunit">
    <text evidence="3">Monomer.</text>
</comment>
<dbReference type="GO" id="GO:0030246">
    <property type="term" value="F:carbohydrate binding"/>
    <property type="evidence" value="ECO:0007669"/>
    <property type="project" value="InterPro"/>
</dbReference>
<comment type="caution">
    <text evidence="12">The sequence shown here is derived from an EMBL/GenBank/DDBJ whole genome shotgun (WGS) entry which is preliminary data.</text>
</comment>
<dbReference type="EMBL" id="ACHB01000100">
    <property type="protein sequence ID" value="EEI89810.1"/>
    <property type="molecule type" value="Genomic_DNA"/>
</dbReference>
<feature type="domain" description="Polysaccharide lyase 8 N-terminal alpha-helical" evidence="11">
    <location>
        <begin position="41"/>
        <end position="307"/>
    </location>
</feature>
<feature type="domain" description="Polysaccharide lyase family 8 C-terminal" evidence="10">
    <location>
        <begin position="597"/>
        <end position="665"/>
    </location>
</feature>
<dbReference type="Gene3D" id="1.50.10.100">
    <property type="entry name" value="Chondroitin AC/alginate lyase"/>
    <property type="match status" value="1"/>
</dbReference>
<evidence type="ECO:0000259" key="10">
    <source>
        <dbReference type="Pfam" id="PF02884"/>
    </source>
</evidence>
<dbReference type="InterPro" id="IPR038970">
    <property type="entry name" value="Lyase_8"/>
</dbReference>
<evidence type="ECO:0000256" key="3">
    <source>
        <dbReference type="ARBA" id="ARBA00011245"/>
    </source>
</evidence>
<dbReference type="InterPro" id="IPR003159">
    <property type="entry name" value="Lyase_8_central_dom"/>
</dbReference>
<name>C2G559_SPHSI</name>
<dbReference type="SUPFAM" id="SSF48230">
    <property type="entry name" value="Chondroitin AC/alginate lyase"/>
    <property type="match status" value="1"/>
</dbReference>
<feature type="active site" evidence="7">
    <location>
        <position position="224"/>
    </location>
</feature>
<dbReference type="Proteomes" id="UP000006241">
    <property type="component" value="Unassembled WGS sequence"/>
</dbReference>
<dbReference type="SUPFAM" id="SSF49863">
    <property type="entry name" value="Hyaluronate lyase-like, C-terminal domain"/>
    <property type="match status" value="1"/>
</dbReference>
<comment type="similarity">
    <text evidence="2">Belongs to the polysaccharide lyase 8 family.</text>
</comment>
<dbReference type="Pfam" id="PF02278">
    <property type="entry name" value="Lyase_8"/>
    <property type="match status" value="1"/>
</dbReference>
<evidence type="ECO:0000313" key="12">
    <source>
        <dbReference type="EMBL" id="EEI89810.1"/>
    </source>
</evidence>
<evidence type="ECO:0000259" key="9">
    <source>
        <dbReference type="Pfam" id="PF02278"/>
    </source>
</evidence>
<dbReference type="AlphaFoldDB" id="C2G559"/>
<sequence>MKYLQIIMCFLVLMLTKSVSAQATYPFGTISKRIVDDHLRTDAGADKRAEDMLARMSKNGSWEDIDYADVVFTKWTPSDHLTRLSLLIQSYINKDGKHYNDPKFYNAIVQAYQFWYDKDPKSGNWWHNEISVPQQLGVLLILSRYGAEKLPADLDQKLIERMKRGDAAAKTGANKTDIAMHYFYRSLLTEDKELLSYSLSELYQPVQLVDGEEGLQYDYSYLQHGPQLYISGYGNVYLTGLFTILKYVYNTPYFIAEDKLALLTGFYRHTFLNMHRGKYMDFNVEGRGVSRKDILLKTNEAKRLDIAMLIDSKNIKTYESEKAKFESPANLSKEVKPLHRYFWKADFTLHNRPEYHVSVRTASDRTNRSEAGNGENLYGRYLSDGAMNIQQSGPEYMNIMPVWEWDKIPGTTSPDHKEDKLMDTEWGVRGNNQFAGGVSDSLYGVTAYQMNYDAVQAKKSWFFLDQEILCLGADINSDLDIPVTTTINQAWLQGPVQLDGKTTVKKQAPAQVSASQLWHNGSGYVIAEGQRTFLSAETQEGSWKRINKSGEAAPVKGDVFKLWIDHGIRPKDAHYEYRVLPALTNAKAFAKVKNQAQVIENTKRAQLVYNAGNQLLMGVMYEAGKIEHEGLMLTTDKPCVFMLRKTGNQVILDIADPLYKETQITVSAGLGTAGQPRTISLPQQELQGSTVRQIMN</sequence>
<evidence type="ECO:0000313" key="13">
    <source>
        <dbReference type="Proteomes" id="UP000006241"/>
    </source>
</evidence>
<evidence type="ECO:0000259" key="11">
    <source>
        <dbReference type="Pfam" id="PF08124"/>
    </source>
</evidence>
<dbReference type="InterPro" id="IPR004103">
    <property type="entry name" value="Lyase_8_C"/>
</dbReference>
<dbReference type="InterPro" id="IPR011013">
    <property type="entry name" value="Gal_mutarotase_sf_dom"/>
</dbReference>
<organism evidence="12 13">
    <name type="scientific">Sphingobacterium spiritivorum ATCC 33300</name>
    <dbReference type="NCBI Taxonomy" id="525372"/>
    <lineage>
        <taxon>Bacteria</taxon>
        <taxon>Pseudomonadati</taxon>
        <taxon>Bacteroidota</taxon>
        <taxon>Sphingobacteriia</taxon>
        <taxon>Sphingobacteriales</taxon>
        <taxon>Sphingobacteriaceae</taxon>
        <taxon>Sphingobacterium</taxon>
    </lineage>
</organism>
<dbReference type="CDD" id="cd01083">
    <property type="entry name" value="GAG_Lyase"/>
    <property type="match status" value="1"/>
</dbReference>
<dbReference type="GO" id="GO:0005576">
    <property type="term" value="C:extracellular region"/>
    <property type="evidence" value="ECO:0007669"/>
    <property type="project" value="InterPro"/>
</dbReference>
<keyword evidence="5" id="KW-0106">Calcium</keyword>
<feature type="signal peptide" evidence="8">
    <location>
        <begin position="1"/>
        <end position="23"/>
    </location>
</feature>
<proteinExistence type="inferred from homology"/>
<dbReference type="GO" id="GO:0005975">
    <property type="term" value="P:carbohydrate metabolic process"/>
    <property type="evidence" value="ECO:0007669"/>
    <property type="project" value="InterPro"/>
</dbReference>
<dbReference type="Pfam" id="PF08124">
    <property type="entry name" value="Lyase_8_N"/>
    <property type="match status" value="1"/>
</dbReference>
<dbReference type="InterPro" id="IPR012970">
    <property type="entry name" value="Lyase_8_alpha_N"/>
</dbReference>
<feature type="domain" description="Polysaccharide lyase family 8 central" evidence="9">
    <location>
        <begin position="339"/>
        <end position="583"/>
    </location>
</feature>
<feature type="active site" evidence="7">
    <location>
        <position position="233"/>
    </location>
</feature>
<evidence type="ECO:0000256" key="2">
    <source>
        <dbReference type="ARBA" id="ARBA00006699"/>
    </source>
</evidence>
<keyword evidence="4 8" id="KW-0732">Signal</keyword>
<dbReference type="Gene3D" id="2.70.98.10">
    <property type="match status" value="1"/>
</dbReference>
<dbReference type="InterPro" id="IPR008929">
    <property type="entry name" value="Chondroitin_lyas"/>
</dbReference>
<dbReference type="RefSeq" id="WP_003004936.1">
    <property type="nucleotide sequence ID" value="NZ_GG668630.1"/>
</dbReference>
<dbReference type="SUPFAM" id="SSF74650">
    <property type="entry name" value="Galactose mutarotase-like"/>
    <property type="match status" value="1"/>
</dbReference>
<evidence type="ECO:0000256" key="1">
    <source>
        <dbReference type="ARBA" id="ARBA00001913"/>
    </source>
</evidence>
<dbReference type="InterPro" id="IPR014718">
    <property type="entry name" value="GH-type_carb-bd"/>
</dbReference>
<gene>
    <name evidence="12" type="primary">cslA1</name>
    <name evidence="12" type="ORF">HMPREF0765_4715</name>
</gene>
<evidence type="ECO:0000256" key="5">
    <source>
        <dbReference type="ARBA" id="ARBA00022837"/>
    </source>
</evidence>
<dbReference type="GO" id="GO:0030341">
    <property type="term" value="F:chondroitin AC lyase activity"/>
    <property type="evidence" value="ECO:0007669"/>
    <property type="project" value="UniProtKB-EC"/>
</dbReference>
<dbReference type="PANTHER" id="PTHR38481">
    <property type="entry name" value="HYALURONATE LYASE"/>
    <property type="match status" value="1"/>
</dbReference>
<dbReference type="InterPro" id="IPR011071">
    <property type="entry name" value="Lyase_8-like_C"/>
</dbReference>
<evidence type="ECO:0000256" key="6">
    <source>
        <dbReference type="ARBA" id="ARBA00023239"/>
    </source>
</evidence>
<reference evidence="12 13" key="1">
    <citation type="submission" date="2009-01" db="EMBL/GenBank/DDBJ databases">
        <authorList>
            <person name="Qin X."/>
            <person name="Bachman B."/>
            <person name="Battles P."/>
            <person name="Bell A."/>
            <person name="Bess C."/>
            <person name="Bickham C."/>
            <person name="Chaboub L."/>
            <person name="Chen D."/>
            <person name="Coyle M."/>
            <person name="Deiros D.R."/>
            <person name="Dinh H."/>
            <person name="Forbes L."/>
            <person name="Fowler G."/>
            <person name="Francisco L."/>
            <person name="Fu Q."/>
            <person name="Gubbala S."/>
            <person name="Hale W."/>
            <person name="Han Y."/>
            <person name="Hemphill L."/>
            <person name="Highlander S.K."/>
            <person name="Hirani K."/>
            <person name="Hogues M."/>
            <person name="Jackson L."/>
            <person name="Jakkamsetti A."/>
            <person name="Javaid M."/>
            <person name="Jiang H."/>
            <person name="Korchina V."/>
            <person name="Kovar C."/>
            <person name="Lara F."/>
            <person name="Lee S."/>
            <person name="Mata R."/>
            <person name="Mathew T."/>
            <person name="Moen C."/>
            <person name="Morales K."/>
            <person name="Munidasa M."/>
            <person name="Nazareth L."/>
            <person name="Ngo R."/>
            <person name="Nguyen L."/>
            <person name="Okwuonu G."/>
            <person name="Ongeri F."/>
            <person name="Patil S."/>
            <person name="Petrosino J."/>
            <person name="Pham C."/>
            <person name="Pham P."/>
            <person name="Pu L.-L."/>
            <person name="Puazo M."/>
            <person name="Raj R."/>
            <person name="Reid J."/>
            <person name="Rouhana J."/>
            <person name="Saada N."/>
            <person name="Shang Y."/>
            <person name="Simmons D."/>
            <person name="Thornton R."/>
            <person name="Warren J."/>
            <person name="Weissenberger G."/>
            <person name="Zhang J."/>
            <person name="Zhang L."/>
            <person name="Zhou C."/>
            <person name="Zhu D."/>
            <person name="Muzny D."/>
            <person name="Worley K."/>
            <person name="Gibbs R."/>
        </authorList>
    </citation>
    <scope>NUCLEOTIDE SEQUENCE [LARGE SCALE GENOMIC DNA]</scope>
    <source>
        <strain evidence="12 13">ATCC 33300</strain>
    </source>
</reference>
<dbReference type="PANTHER" id="PTHR38481:SF1">
    <property type="entry name" value="HYALURONATE LYASE"/>
    <property type="match status" value="1"/>
</dbReference>
<feature type="chain" id="PRO_5002914203" evidence="8">
    <location>
        <begin position="24"/>
        <end position="696"/>
    </location>
</feature>
<dbReference type="EC" id="4.2.2.5" evidence="12"/>
<dbReference type="HOGENOM" id="CLU_004172_2_1_10"/>
<dbReference type="Gene3D" id="2.60.220.10">
    <property type="entry name" value="Polysaccharide lyase family 8-like, C-terminal"/>
    <property type="match status" value="1"/>
</dbReference>
<evidence type="ECO:0000256" key="8">
    <source>
        <dbReference type="SAM" id="SignalP"/>
    </source>
</evidence>